<proteinExistence type="predicted"/>
<reference evidence="2" key="1">
    <citation type="journal article" date="2019" name="Int. J. Syst. Evol. Microbiol.">
        <title>The Global Catalogue of Microorganisms (GCM) 10K type strain sequencing project: providing services to taxonomists for standard genome sequencing and annotation.</title>
        <authorList>
            <consortium name="The Broad Institute Genomics Platform"/>
            <consortium name="The Broad Institute Genome Sequencing Center for Infectious Disease"/>
            <person name="Wu L."/>
            <person name="Ma J."/>
        </authorList>
    </citation>
    <scope>NUCLEOTIDE SEQUENCE [LARGE SCALE GENOMIC DNA]</scope>
    <source>
        <strain evidence="2">JCM 17927</strain>
    </source>
</reference>
<evidence type="ECO:0000313" key="1">
    <source>
        <dbReference type="EMBL" id="GAA4453022.1"/>
    </source>
</evidence>
<dbReference type="Proteomes" id="UP001501175">
    <property type="component" value="Unassembled WGS sequence"/>
</dbReference>
<sequence length="252" mass="29053">MARNMVPFAQFALPLVLLPIQILNVMTSEGKPQKRLKLLDHKDIQLLGHIDTARWFKEVETVWAKYRTENNSNVTSIEYLNWQHKLTEQDLNKQFAVLYSASAKDANAFVHKRGTLDLEYIIDKAAYVFYTDSELEAYYLTAFLNANSANDLMKPFQSRGLFGARDVSKKILDVPLPQFKADEEAHVRLAHLGQACAARVEEFIRDRDLANQDYNVGKVRSEIRNQLLVEELKQIDELLREVVRIDEAIETL</sequence>
<dbReference type="EMBL" id="BAABHD010000022">
    <property type="protein sequence ID" value="GAA4453022.1"/>
    <property type="molecule type" value="Genomic_DNA"/>
</dbReference>
<accession>A0ABP8MML7</accession>
<protein>
    <submittedName>
        <fullName evidence="1">Uncharacterized protein</fullName>
    </submittedName>
</protein>
<evidence type="ECO:0000313" key="2">
    <source>
        <dbReference type="Proteomes" id="UP001501175"/>
    </source>
</evidence>
<keyword evidence="2" id="KW-1185">Reference proteome</keyword>
<name>A0ABP8MML7_9BACT</name>
<comment type="caution">
    <text evidence="1">The sequence shown here is derived from an EMBL/GenBank/DDBJ whole genome shotgun (WGS) entry which is preliminary data.</text>
</comment>
<gene>
    <name evidence="1" type="ORF">GCM10023189_17400</name>
</gene>
<organism evidence="1 2">
    <name type="scientific">Nibrella saemangeumensis</name>
    <dbReference type="NCBI Taxonomy" id="1084526"/>
    <lineage>
        <taxon>Bacteria</taxon>
        <taxon>Pseudomonadati</taxon>
        <taxon>Bacteroidota</taxon>
        <taxon>Cytophagia</taxon>
        <taxon>Cytophagales</taxon>
        <taxon>Spirosomataceae</taxon>
        <taxon>Nibrella</taxon>
    </lineage>
</organism>